<dbReference type="CDD" id="cd00684">
    <property type="entry name" value="Terpene_cyclase_plant_C1"/>
    <property type="match status" value="1"/>
</dbReference>
<comment type="similarity">
    <text evidence="5">Belongs to the terpene synthase family. Tpsb subfamily.</text>
</comment>
<evidence type="ECO:0000256" key="2">
    <source>
        <dbReference type="ARBA" id="ARBA00022723"/>
    </source>
</evidence>
<dbReference type="PANTHER" id="PTHR31225">
    <property type="entry name" value="OS04G0344100 PROTEIN-RELATED"/>
    <property type="match status" value="1"/>
</dbReference>
<dbReference type="Gene3D" id="1.50.10.130">
    <property type="entry name" value="Terpene synthase, N-terminal domain"/>
    <property type="match status" value="1"/>
</dbReference>
<sequence>MSSVEVPLSQSSNPNDTFDVHQPNPSATFSPSIWGDHFLSYASLEVDAELEQHVQELKEEVRRMLTTSLENVSQKLNLIDDIQRLGVSYHFENEIEEILQKIHKTSYDLDDLYTAALRFRLLRQQGYNVSCDLFNKFKDGDGKFKESLVDDVVGLLSLYEATHLRIHGEEILDEALTFTTTNLQSATFRLSPPLAKAVTHALNQQLRKGLPRVEARYHLSVYQELRESPNETFLTFAKLDFNRLQRVHQKELSEITRWWKDLDVPNKLPFARDRLVEVYFCWSMSVYFQPQYSFARRTSCKVTAMTSIIDDLYEYGTYEQLELFTEAIERWDVSAMDQLPEYMKVCYRALLDVYSEIHEKLLHDGKLYRIHHAREAMKKQVRGYFDEAKLFHQKHIPSLDEYMSLSLVTSGYPLLITTSFVGMEEATIDSFDWLLTFPQAVKAASKIVRLMDDIVDHKFEQEREHFISAVNCYMKKYGATEEEAIIELKRQVNSAWKDINEACLHPTAVPMPLLIRILNFARLMDVVYKCEDGYTNAKGVLKDLIVSTLVEPVAL</sequence>
<dbReference type="InterPro" id="IPR001906">
    <property type="entry name" value="Terpene_synth_N"/>
</dbReference>
<dbReference type="Gene3D" id="1.10.600.10">
    <property type="entry name" value="Farnesyl Diphosphate Synthase"/>
    <property type="match status" value="1"/>
</dbReference>
<protein>
    <submittedName>
        <fullName evidence="9">Uncharacterized protein</fullName>
    </submittedName>
</protein>
<dbReference type="InterPro" id="IPR044814">
    <property type="entry name" value="Terpene_cyclase_plant_C1"/>
</dbReference>
<evidence type="ECO:0000313" key="10">
    <source>
        <dbReference type="Proteomes" id="UP000290289"/>
    </source>
</evidence>
<name>A0A498IHW9_MALDO</name>
<dbReference type="Pfam" id="PF03936">
    <property type="entry name" value="Terpene_synth_C"/>
    <property type="match status" value="1"/>
</dbReference>
<feature type="domain" description="Terpene synthase N-terminal" evidence="7">
    <location>
        <begin position="33"/>
        <end position="202"/>
    </location>
</feature>
<comment type="caution">
    <text evidence="9">The sequence shown here is derived from an EMBL/GenBank/DDBJ whole genome shotgun (WGS) entry which is preliminary data.</text>
</comment>
<keyword evidence="4" id="KW-0456">Lyase</keyword>
<dbReference type="Proteomes" id="UP000290289">
    <property type="component" value="Chromosome 12"/>
</dbReference>
<reference evidence="9 10" key="1">
    <citation type="submission" date="2018-10" db="EMBL/GenBank/DDBJ databases">
        <title>A high-quality apple genome assembly.</title>
        <authorList>
            <person name="Hu J."/>
        </authorList>
    </citation>
    <scope>NUCLEOTIDE SEQUENCE [LARGE SCALE GENOMIC DNA]</scope>
    <source>
        <strain evidence="10">cv. HFTH1</strain>
        <tissue evidence="9">Young leaf</tissue>
    </source>
</reference>
<dbReference type="InterPro" id="IPR036965">
    <property type="entry name" value="Terpene_synth_N_sf"/>
</dbReference>
<feature type="compositionally biased region" description="Polar residues" evidence="6">
    <location>
        <begin position="1"/>
        <end position="16"/>
    </location>
</feature>
<keyword evidence="2" id="KW-0479">Metal-binding</keyword>
<dbReference type="InterPro" id="IPR050148">
    <property type="entry name" value="Terpene_synthase-like"/>
</dbReference>
<dbReference type="FunFam" id="1.50.10.130:FF:000001">
    <property type="entry name" value="Isoprene synthase, chloroplastic"/>
    <property type="match status" value="1"/>
</dbReference>
<keyword evidence="10" id="KW-1185">Reference proteome</keyword>
<organism evidence="9 10">
    <name type="scientific">Malus domestica</name>
    <name type="common">Apple</name>
    <name type="synonym">Pyrus malus</name>
    <dbReference type="NCBI Taxonomy" id="3750"/>
    <lineage>
        <taxon>Eukaryota</taxon>
        <taxon>Viridiplantae</taxon>
        <taxon>Streptophyta</taxon>
        <taxon>Embryophyta</taxon>
        <taxon>Tracheophyta</taxon>
        <taxon>Spermatophyta</taxon>
        <taxon>Magnoliopsida</taxon>
        <taxon>eudicotyledons</taxon>
        <taxon>Gunneridae</taxon>
        <taxon>Pentapetalae</taxon>
        <taxon>rosids</taxon>
        <taxon>fabids</taxon>
        <taxon>Rosales</taxon>
        <taxon>Rosaceae</taxon>
        <taxon>Amygdaloideae</taxon>
        <taxon>Maleae</taxon>
        <taxon>Malus</taxon>
    </lineage>
</organism>
<dbReference type="InterPro" id="IPR008930">
    <property type="entry name" value="Terpenoid_cyclase/PrenylTrfase"/>
</dbReference>
<dbReference type="Pfam" id="PF01397">
    <property type="entry name" value="Terpene_synth"/>
    <property type="match status" value="1"/>
</dbReference>
<evidence type="ECO:0000313" key="9">
    <source>
        <dbReference type="EMBL" id="RXH81764.1"/>
    </source>
</evidence>
<evidence type="ECO:0000256" key="5">
    <source>
        <dbReference type="ARBA" id="ARBA00033744"/>
    </source>
</evidence>
<dbReference type="FunFam" id="1.10.600.10:FF:000007">
    <property type="entry name" value="Isoprene synthase, chloroplastic"/>
    <property type="match status" value="1"/>
</dbReference>
<dbReference type="GO" id="GO:0000287">
    <property type="term" value="F:magnesium ion binding"/>
    <property type="evidence" value="ECO:0007669"/>
    <property type="project" value="InterPro"/>
</dbReference>
<dbReference type="InterPro" id="IPR034741">
    <property type="entry name" value="Terpene_cyclase-like_1_C"/>
</dbReference>
<dbReference type="SFLD" id="SFLDS00005">
    <property type="entry name" value="Isoprenoid_Synthase_Type_I"/>
    <property type="match status" value="1"/>
</dbReference>
<keyword evidence="3" id="KW-0460">Magnesium</keyword>
<dbReference type="InterPro" id="IPR005630">
    <property type="entry name" value="Terpene_synthase_metal-bd"/>
</dbReference>
<accession>A0A498IHW9</accession>
<proteinExistence type="inferred from homology"/>
<evidence type="ECO:0000256" key="1">
    <source>
        <dbReference type="ARBA" id="ARBA00001946"/>
    </source>
</evidence>
<evidence type="ECO:0000256" key="3">
    <source>
        <dbReference type="ARBA" id="ARBA00022842"/>
    </source>
</evidence>
<evidence type="ECO:0000259" key="8">
    <source>
        <dbReference type="Pfam" id="PF03936"/>
    </source>
</evidence>
<evidence type="ECO:0000259" key="7">
    <source>
        <dbReference type="Pfam" id="PF01397"/>
    </source>
</evidence>
<dbReference type="EMBL" id="RDQH01000338">
    <property type="protein sequence ID" value="RXH81764.1"/>
    <property type="molecule type" value="Genomic_DNA"/>
</dbReference>
<comment type="cofactor">
    <cofactor evidence="1">
        <name>Mg(2+)</name>
        <dbReference type="ChEBI" id="CHEBI:18420"/>
    </cofactor>
</comment>
<dbReference type="AlphaFoldDB" id="A0A498IHW9"/>
<gene>
    <name evidence="9" type="ORF">DVH24_036105</name>
</gene>
<dbReference type="PANTHER" id="PTHR31225:SF221">
    <property type="entry name" value="(-)-GERMACRENE D SYNTHASE"/>
    <property type="match status" value="1"/>
</dbReference>
<dbReference type="SFLD" id="SFLDG01019">
    <property type="entry name" value="Terpene_Cyclase_Like_1_C_Termi"/>
    <property type="match status" value="1"/>
</dbReference>
<dbReference type="InterPro" id="IPR008949">
    <property type="entry name" value="Isoprenoid_synthase_dom_sf"/>
</dbReference>
<feature type="region of interest" description="Disordered" evidence="6">
    <location>
        <begin position="1"/>
        <end position="23"/>
    </location>
</feature>
<evidence type="ECO:0000256" key="6">
    <source>
        <dbReference type="SAM" id="MobiDB-lite"/>
    </source>
</evidence>
<dbReference type="GO" id="GO:0016102">
    <property type="term" value="P:diterpenoid biosynthetic process"/>
    <property type="evidence" value="ECO:0007669"/>
    <property type="project" value="InterPro"/>
</dbReference>
<dbReference type="SUPFAM" id="SSF48239">
    <property type="entry name" value="Terpenoid cyclases/Protein prenyltransferases"/>
    <property type="match status" value="1"/>
</dbReference>
<evidence type="ECO:0000256" key="4">
    <source>
        <dbReference type="ARBA" id="ARBA00023239"/>
    </source>
</evidence>
<dbReference type="SUPFAM" id="SSF48576">
    <property type="entry name" value="Terpenoid synthases"/>
    <property type="match status" value="1"/>
</dbReference>
<dbReference type="GO" id="GO:0010333">
    <property type="term" value="F:terpene synthase activity"/>
    <property type="evidence" value="ECO:0007669"/>
    <property type="project" value="InterPro"/>
</dbReference>
<feature type="domain" description="Terpene synthase metal-binding" evidence="8">
    <location>
        <begin position="260"/>
        <end position="498"/>
    </location>
</feature>